<dbReference type="PANTHER" id="PTHR32089:SF112">
    <property type="entry name" value="LYSOZYME-LIKE PROTEIN-RELATED"/>
    <property type="match status" value="1"/>
</dbReference>
<evidence type="ECO:0000256" key="5">
    <source>
        <dbReference type="SAM" id="Phobius"/>
    </source>
</evidence>
<keyword evidence="5" id="KW-0472">Membrane</keyword>
<comment type="similarity">
    <text evidence="2">Belongs to the methyl-accepting chemotaxis (MCP) protein family.</text>
</comment>
<evidence type="ECO:0000259" key="6">
    <source>
        <dbReference type="PROSITE" id="PS50111"/>
    </source>
</evidence>
<dbReference type="SUPFAM" id="SSF58104">
    <property type="entry name" value="Methyl-accepting chemotaxis protein (MCP) signaling domain"/>
    <property type="match status" value="1"/>
</dbReference>
<evidence type="ECO:0000256" key="4">
    <source>
        <dbReference type="SAM" id="Coils"/>
    </source>
</evidence>
<dbReference type="SMART" id="SM00304">
    <property type="entry name" value="HAMP"/>
    <property type="match status" value="1"/>
</dbReference>
<dbReference type="PROSITE" id="PS50885">
    <property type="entry name" value="HAMP"/>
    <property type="match status" value="1"/>
</dbReference>
<dbReference type="InterPro" id="IPR004089">
    <property type="entry name" value="MCPsignal_dom"/>
</dbReference>
<dbReference type="RefSeq" id="WP_094606589.1">
    <property type="nucleotide sequence ID" value="NZ_CP155573.1"/>
</dbReference>
<evidence type="ECO:0000256" key="1">
    <source>
        <dbReference type="ARBA" id="ARBA00023224"/>
    </source>
</evidence>
<keyword evidence="1 3" id="KW-0807">Transducer</keyword>
<evidence type="ECO:0000259" key="7">
    <source>
        <dbReference type="PROSITE" id="PS50885"/>
    </source>
</evidence>
<feature type="transmembrane region" description="Helical" evidence="5">
    <location>
        <begin position="189"/>
        <end position="212"/>
    </location>
</feature>
<keyword evidence="5" id="KW-0812">Transmembrane</keyword>
<dbReference type="InterPro" id="IPR024478">
    <property type="entry name" value="HlyB_4HB_MCP"/>
</dbReference>
<dbReference type="Gene3D" id="1.10.8.500">
    <property type="entry name" value="HAMP domain in histidine kinase"/>
    <property type="match status" value="1"/>
</dbReference>
<proteinExistence type="inferred from homology"/>
<dbReference type="Pfam" id="PF00015">
    <property type="entry name" value="MCPsignal"/>
    <property type="match status" value="1"/>
</dbReference>
<evidence type="ECO:0000313" key="8">
    <source>
        <dbReference type="EMBL" id="XFO67145.1"/>
    </source>
</evidence>
<accession>A0ABZ3INA9</accession>
<dbReference type="CDD" id="cd11386">
    <property type="entry name" value="MCP_signal"/>
    <property type="match status" value="1"/>
</dbReference>
<sequence>MQWFRDLPTTRKILSLVILMVLFTGLVGYAGYRSTIHIKNSQDDMYEKNLLPVKWVNAARSQSQAAFGITMEVLLADIDKTKEAKLLAEAKTRMDDVEQQVKQYEAVVHNGEKERLMQIEQMFNTYNQEWNKAVELALAGKKKEAYDYYEKNAYGHIYHANNMLEEMADNEAKRAADRSERSAKEVSEAINWIIALTGIAIIAALGLGRFIAHQMIINPLRNMVTRAEKMAKGDFTGNTVGVLSSDEIGHLGQAIIIMTDNLRKLVSRVTDSVQEVTAASAVLTDGADQSAQVATQVAELVMQVAQGTQQQSNAVKETSGIIDKMSANIQHVAENAATVVGVASQGAQTAQQGNKAVAAVVQQMANIEEKVTNIGILVTKLGIRSNEIGQIVDTIAGIASQTNLLALNAAIEAARAGEQGRGFSVVAEEVRRLAEQSQEAAKQIAGLINEIQGDTMQAVAAMESGTKEVRAGTKVVTTAGQAFEQIRVLVEQVSAQVTDISASIHEISGGSQQIVSSIQNIEQISKNTAAEAQTISAATEEQSASMEEMAASSQRLDRMARQLKDAIKRFKV</sequence>
<feature type="coiled-coil region" evidence="4">
    <location>
        <begin position="80"/>
        <end position="114"/>
    </location>
</feature>
<feature type="transmembrane region" description="Helical" evidence="5">
    <location>
        <begin position="13"/>
        <end position="32"/>
    </location>
</feature>
<reference evidence="8" key="1">
    <citation type="submission" date="2024-05" db="EMBL/GenBank/DDBJ databases">
        <title>Isolation and characterization of Sporomusa carbonis sp. nov., a carboxydotrophic hydrogenogen in the genus of Sporomusa isolated from a charcoal burning pile.</title>
        <authorList>
            <person name="Boeer T."/>
            <person name="Rosenbaum F."/>
            <person name="Eysell L."/>
            <person name="Mueller V."/>
            <person name="Daniel R."/>
            <person name="Poehlein A."/>
        </authorList>
    </citation>
    <scope>NUCLEOTIDE SEQUENCE [LARGE SCALE GENOMIC DNA]</scope>
    <source>
        <strain evidence="8">DSM 10669</strain>
    </source>
</reference>
<protein>
    <recommendedName>
        <fullName evidence="10">Methyl-accepting chemotaxis protein McpB</fullName>
    </recommendedName>
</protein>
<dbReference type="PANTHER" id="PTHR32089">
    <property type="entry name" value="METHYL-ACCEPTING CHEMOTAXIS PROTEIN MCPB"/>
    <property type="match status" value="1"/>
</dbReference>
<organism evidence="8 9">
    <name type="scientific">Sporomusa silvacetica DSM 10669</name>
    <dbReference type="NCBI Taxonomy" id="1123289"/>
    <lineage>
        <taxon>Bacteria</taxon>
        <taxon>Bacillati</taxon>
        <taxon>Bacillota</taxon>
        <taxon>Negativicutes</taxon>
        <taxon>Selenomonadales</taxon>
        <taxon>Sporomusaceae</taxon>
        <taxon>Sporomusa</taxon>
    </lineage>
</organism>
<keyword evidence="9" id="KW-1185">Reference proteome</keyword>
<feature type="domain" description="Methyl-accepting transducer" evidence="6">
    <location>
        <begin position="286"/>
        <end position="522"/>
    </location>
</feature>
<evidence type="ECO:0000256" key="3">
    <source>
        <dbReference type="PROSITE-ProRule" id="PRU00284"/>
    </source>
</evidence>
<name>A0ABZ3INA9_9FIRM</name>
<evidence type="ECO:0000256" key="2">
    <source>
        <dbReference type="ARBA" id="ARBA00029447"/>
    </source>
</evidence>
<dbReference type="InterPro" id="IPR003660">
    <property type="entry name" value="HAMP_dom"/>
</dbReference>
<keyword evidence="5" id="KW-1133">Transmembrane helix</keyword>
<gene>
    <name evidence="8" type="ORF">SPSIL_033340</name>
</gene>
<dbReference type="Proteomes" id="UP000216752">
    <property type="component" value="Chromosome"/>
</dbReference>
<dbReference type="PROSITE" id="PS50111">
    <property type="entry name" value="CHEMOTAXIS_TRANSDUC_2"/>
    <property type="match status" value="1"/>
</dbReference>
<dbReference type="EMBL" id="CP155573">
    <property type="protein sequence ID" value="XFO67145.1"/>
    <property type="molecule type" value="Genomic_DNA"/>
</dbReference>
<dbReference type="Pfam" id="PF12729">
    <property type="entry name" value="4HB_MCP_1"/>
    <property type="match status" value="1"/>
</dbReference>
<dbReference type="SMART" id="SM00283">
    <property type="entry name" value="MA"/>
    <property type="match status" value="1"/>
</dbReference>
<evidence type="ECO:0000313" key="9">
    <source>
        <dbReference type="Proteomes" id="UP000216752"/>
    </source>
</evidence>
<evidence type="ECO:0008006" key="10">
    <source>
        <dbReference type="Google" id="ProtNLM"/>
    </source>
</evidence>
<dbReference type="Gene3D" id="1.10.287.950">
    <property type="entry name" value="Methyl-accepting chemotaxis protein"/>
    <property type="match status" value="1"/>
</dbReference>
<feature type="domain" description="HAMP" evidence="7">
    <location>
        <begin position="214"/>
        <end position="267"/>
    </location>
</feature>
<dbReference type="Pfam" id="PF00672">
    <property type="entry name" value="HAMP"/>
    <property type="match status" value="1"/>
</dbReference>
<keyword evidence="4" id="KW-0175">Coiled coil</keyword>
<dbReference type="CDD" id="cd06225">
    <property type="entry name" value="HAMP"/>
    <property type="match status" value="1"/>
</dbReference>